<accession>A0AAW2DA68</accession>
<comment type="caution">
    <text evidence="2">The sequence shown here is derived from an EMBL/GenBank/DDBJ whole genome shotgun (WGS) entry which is preliminary data.</text>
</comment>
<keyword evidence="3" id="KW-1185">Reference proteome</keyword>
<evidence type="ECO:0000256" key="1">
    <source>
        <dbReference type="SAM" id="MobiDB-lite"/>
    </source>
</evidence>
<feature type="compositionally biased region" description="Polar residues" evidence="1">
    <location>
        <begin position="130"/>
        <end position="155"/>
    </location>
</feature>
<proteinExistence type="predicted"/>
<reference evidence="2 3" key="1">
    <citation type="submission" date="2024-01" db="EMBL/GenBank/DDBJ databases">
        <title>A telomere-to-telomere, gap-free genome of sweet tea (Lithocarpus litseifolius).</title>
        <authorList>
            <person name="Zhou J."/>
        </authorList>
    </citation>
    <scope>NUCLEOTIDE SEQUENCE [LARGE SCALE GENOMIC DNA]</scope>
    <source>
        <strain evidence="2">Zhou-2022a</strain>
        <tissue evidence="2">Leaf</tissue>
    </source>
</reference>
<organism evidence="2 3">
    <name type="scientific">Lithocarpus litseifolius</name>
    <dbReference type="NCBI Taxonomy" id="425828"/>
    <lineage>
        <taxon>Eukaryota</taxon>
        <taxon>Viridiplantae</taxon>
        <taxon>Streptophyta</taxon>
        <taxon>Embryophyta</taxon>
        <taxon>Tracheophyta</taxon>
        <taxon>Spermatophyta</taxon>
        <taxon>Magnoliopsida</taxon>
        <taxon>eudicotyledons</taxon>
        <taxon>Gunneridae</taxon>
        <taxon>Pentapetalae</taxon>
        <taxon>rosids</taxon>
        <taxon>fabids</taxon>
        <taxon>Fagales</taxon>
        <taxon>Fagaceae</taxon>
        <taxon>Lithocarpus</taxon>
    </lineage>
</organism>
<evidence type="ECO:0000313" key="3">
    <source>
        <dbReference type="Proteomes" id="UP001459277"/>
    </source>
</evidence>
<evidence type="ECO:0000313" key="2">
    <source>
        <dbReference type="EMBL" id="KAL0005541.1"/>
    </source>
</evidence>
<feature type="compositionally biased region" description="Low complexity" evidence="1">
    <location>
        <begin position="9"/>
        <end position="20"/>
    </location>
</feature>
<dbReference type="AlphaFoldDB" id="A0AAW2DA68"/>
<dbReference type="EMBL" id="JAZDWU010000004">
    <property type="protein sequence ID" value="KAL0005541.1"/>
    <property type="molecule type" value="Genomic_DNA"/>
</dbReference>
<sequence length="190" mass="20808">MAGYSPSASRPQGPQPSSLSLLNQSDSSLCSTFLCSLVSRADSKSLSNFETLYFTPSLQTLYFTPSLQRTKQKTLLVLIFTQIPAEQRIGVCKLVRRTKGTVHLLSALKLGDHGFTFLANWFDMEPSSDAPPSQTTPVTQAEPTVQTEPVATPTNAEALPPKPNDKTKVCDQIDRLMNVGTKWYCPGLKV</sequence>
<dbReference type="Proteomes" id="UP001459277">
    <property type="component" value="Unassembled WGS sequence"/>
</dbReference>
<name>A0AAW2DA68_9ROSI</name>
<feature type="region of interest" description="Disordered" evidence="1">
    <location>
        <begin position="127"/>
        <end position="167"/>
    </location>
</feature>
<feature type="region of interest" description="Disordered" evidence="1">
    <location>
        <begin position="1"/>
        <end position="20"/>
    </location>
</feature>
<gene>
    <name evidence="2" type="ORF">SO802_013102</name>
</gene>
<protein>
    <submittedName>
        <fullName evidence="2">Uncharacterized protein</fullName>
    </submittedName>
</protein>